<sequence>MNKWRYFYYPCQFGWHAALRRRNLLMSGVLAILLLIIAIFAEHWLVFFHQWLQYETNSSENQMDLTYASWLFFLQLLRFVLGVLAVGLIAAFLWHCNHMYRFHLMGEEQQSLSIRLLLGQSPLLVTLEELFFVGIQSIVISLIGLVSGLWLSQKALQDFFHFFHLPAGFTFEFPFKGPLIAQLGVLLLLFLLRFRSTKRTVEEILVNGCPNG</sequence>
<evidence type="ECO:0000256" key="1">
    <source>
        <dbReference type="SAM" id="Phobius"/>
    </source>
</evidence>
<feature type="transmembrane region" description="Helical" evidence="1">
    <location>
        <begin position="67"/>
        <end position="94"/>
    </location>
</feature>
<organism evidence="2">
    <name type="scientific">Enterococcus casseliflavus</name>
    <name type="common">Enterococcus flavescens</name>
    <dbReference type="NCBI Taxonomy" id="37734"/>
    <lineage>
        <taxon>Bacteria</taxon>
        <taxon>Bacillati</taxon>
        <taxon>Bacillota</taxon>
        <taxon>Bacilli</taxon>
        <taxon>Lactobacillales</taxon>
        <taxon>Enterococcaceae</taxon>
        <taxon>Enterococcus</taxon>
    </lineage>
</organism>
<feature type="transmembrane region" description="Helical" evidence="1">
    <location>
        <begin position="173"/>
        <end position="192"/>
    </location>
</feature>
<reference evidence="2" key="1">
    <citation type="submission" date="2019-11" db="EMBL/GenBank/DDBJ databases">
        <authorList>
            <person name="Feng L."/>
        </authorList>
    </citation>
    <scope>NUCLEOTIDE SEQUENCE</scope>
    <source>
        <strain evidence="2">ECasseliflavusLFYP2</strain>
    </source>
</reference>
<evidence type="ECO:0008006" key="3">
    <source>
        <dbReference type="Google" id="ProtNLM"/>
    </source>
</evidence>
<keyword evidence="1" id="KW-1133">Transmembrane helix</keyword>
<dbReference type="EMBL" id="CACRTX010000020">
    <property type="protein sequence ID" value="VYU63301.1"/>
    <property type="molecule type" value="Genomic_DNA"/>
</dbReference>
<name>A0A6N3GH71_ENTCA</name>
<dbReference type="AlphaFoldDB" id="A0A6N3GH71"/>
<gene>
    <name evidence="2" type="ORF">ECLFYP2_00909</name>
</gene>
<dbReference type="RefSeq" id="WP_421758573.1">
    <property type="nucleotide sequence ID" value="NZ_CACRTX010000020.1"/>
</dbReference>
<proteinExistence type="predicted"/>
<accession>A0A6N3GH71</accession>
<feature type="transmembrane region" description="Helical" evidence="1">
    <location>
        <begin position="130"/>
        <end position="153"/>
    </location>
</feature>
<keyword evidence="1" id="KW-0472">Membrane</keyword>
<evidence type="ECO:0000313" key="2">
    <source>
        <dbReference type="EMBL" id="VYU63301.1"/>
    </source>
</evidence>
<keyword evidence="1" id="KW-0812">Transmembrane</keyword>
<protein>
    <recommendedName>
        <fullName evidence="3">FtsX-like permease family protein</fullName>
    </recommendedName>
</protein>
<feature type="transmembrane region" description="Helical" evidence="1">
    <location>
        <begin position="24"/>
        <end position="47"/>
    </location>
</feature>